<protein>
    <submittedName>
        <fullName evidence="2">Uncharacterized protein</fullName>
    </submittedName>
</protein>
<dbReference type="RefSeq" id="XP_023427860.1">
    <property type="nucleotide sequence ID" value="XM_023574520.1"/>
</dbReference>
<reference evidence="3" key="1">
    <citation type="journal article" date="2013" name="PLoS Pathog.">
        <title>Deciphering the cryptic genome: genome-wide analyses of the rice pathogen Fusarium fujikuroi reveal complex regulation of secondary metabolism and novel metabolites.</title>
        <authorList>
            <person name="Wiemann P."/>
            <person name="Sieber C.M."/>
            <person name="von Bargen K.W."/>
            <person name="Studt L."/>
            <person name="Niehaus E.M."/>
            <person name="Espino J.J."/>
            <person name="Huss K."/>
            <person name="Michielse C.B."/>
            <person name="Albermann S."/>
            <person name="Wagner D."/>
            <person name="Bergner S.V."/>
            <person name="Connolly L.R."/>
            <person name="Fischer A."/>
            <person name="Reuter G."/>
            <person name="Kleigrewe K."/>
            <person name="Bald T."/>
            <person name="Wingfield B.D."/>
            <person name="Ophir R."/>
            <person name="Freeman S."/>
            <person name="Hippler M."/>
            <person name="Smith K.M."/>
            <person name="Brown D.W."/>
            <person name="Proctor R.H."/>
            <person name="Munsterkotter M."/>
            <person name="Freitag M."/>
            <person name="Humpf H.U."/>
            <person name="Guldener U."/>
            <person name="Tudzynski B."/>
        </authorList>
    </citation>
    <scope>NUCLEOTIDE SEQUENCE [LARGE SCALE GENOMIC DNA]</scope>
    <source>
        <strain evidence="3">CBS 195.34 / IMI 58289 / NRRL A-6831</strain>
    </source>
</reference>
<feature type="region of interest" description="Disordered" evidence="1">
    <location>
        <begin position="1"/>
        <end position="22"/>
    </location>
</feature>
<accession>S0DT66</accession>
<dbReference type="HOGENOM" id="CLU_1517978_0_0_1"/>
<evidence type="ECO:0000256" key="1">
    <source>
        <dbReference type="SAM" id="MobiDB-lite"/>
    </source>
</evidence>
<dbReference type="AlphaFoldDB" id="S0DT66"/>
<sequence>MACGFSPEGAGVEKKQSDPWIPTWPEEEITSRRDVLSWSNFGLRFWAAGPRAGGSPTDLIPAFNPCPPFPTTRLRESFVLGVRRGAVGTAKEGALRAGLCCRRGGALSTLVDPQLCYPSEASLGGLEVTVLAGLGQRVLRSPVLTVKGNSCCGPTPKEDARAATVESALDLALSSRG</sequence>
<dbReference type="VEuPathDB" id="FungiDB:FFUJ_02751"/>
<organism evidence="2 3">
    <name type="scientific">Gibberella fujikuroi (strain CBS 195.34 / IMI 58289 / NRRL A-6831)</name>
    <name type="common">Bakanae and foot rot disease fungus</name>
    <name type="synonym">Fusarium fujikuroi</name>
    <dbReference type="NCBI Taxonomy" id="1279085"/>
    <lineage>
        <taxon>Eukaryota</taxon>
        <taxon>Fungi</taxon>
        <taxon>Dikarya</taxon>
        <taxon>Ascomycota</taxon>
        <taxon>Pezizomycotina</taxon>
        <taxon>Sordariomycetes</taxon>
        <taxon>Hypocreomycetidae</taxon>
        <taxon>Hypocreales</taxon>
        <taxon>Nectriaceae</taxon>
        <taxon>Fusarium</taxon>
        <taxon>Fusarium fujikuroi species complex</taxon>
    </lineage>
</organism>
<proteinExistence type="predicted"/>
<dbReference type="EMBL" id="HF679025">
    <property type="protein sequence ID" value="CCT65779.1"/>
    <property type="molecule type" value="Genomic_DNA"/>
</dbReference>
<dbReference type="GeneID" id="35396233"/>
<gene>
    <name evidence="2" type="ORF">FFUJ_02751</name>
</gene>
<evidence type="ECO:0000313" key="2">
    <source>
        <dbReference type="EMBL" id="CCT65779.1"/>
    </source>
</evidence>
<evidence type="ECO:0000313" key="3">
    <source>
        <dbReference type="Proteomes" id="UP000016800"/>
    </source>
</evidence>
<name>S0DT66_GIBF5</name>
<dbReference type="Proteomes" id="UP000016800">
    <property type="component" value="Chromosome III"/>
</dbReference>
<keyword evidence="3" id="KW-1185">Reference proteome</keyword>